<proteinExistence type="predicted"/>
<evidence type="ECO:0000313" key="8">
    <source>
        <dbReference type="Proteomes" id="UP000829291"/>
    </source>
</evidence>
<evidence type="ECO:0000313" key="18">
    <source>
        <dbReference type="RefSeq" id="XP_046587378.1"/>
    </source>
</evidence>
<dbReference type="RefSeq" id="XP_046587383.1">
    <property type="nucleotide sequence ID" value="XM_046731427.1"/>
</dbReference>
<evidence type="ECO:0000256" key="3">
    <source>
        <dbReference type="ARBA" id="ARBA00022989"/>
    </source>
</evidence>
<evidence type="ECO:0000313" key="11">
    <source>
        <dbReference type="RefSeq" id="XP_046587371.1"/>
    </source>
</evidence>
<keyword evidence="4 6" id="KW-0472">Membrane</keyword>
<dbReference type="GeneID" id="107220437"/>
<evidence type="ECO:0000313" key="21">
    <source>
        <dbReference type="RefSeq" id="XP_046587381.1"/>
    </source>
</evidence>
<dbReference type="RefSeq" id="XP_046587382.1">
    <property type="nucleotide sequence ID" value="XM_046731426.1"/>
</dbReference>
<reference evidence="9 10" key="1">
    <citation type="submission" date="2025-05" db="UniProtKB">
        <authorList>
            <consortium name="RefSeq"/>
        </authorList>
    </citation>
    <scope>IDENTIFICATION</scope>
    <source>
        <tissue evidence="9 10">Thorax and Abdomen</tissue>
    </source>
</reference>
<dbReference type="Proteomes" id="UP000829291">
    <property type="component" value="Chromosome 2"/>
</dbReference>
<dbReference type="Pfam" id="PF01490">
    <property type="entry name" value="Aa_trans"/>
    <property type="match status" value="1"/>
</dbReference>
<dbReference type="RefSeq" id="XP_046587371.1">
    <property type="nucleotide sequence ID" value="XM_046731415.1"/>
</dbReference>
<dbReference type="RefSeq" id="XP_046587378.1">
    <property type="nucleotide sequence ID" value="XM_046731422.1"/>
</dbReference>
<evidence type="ECO:0000313" key="22">
    <source>
        <dbReference type="RefSeq" id="XP_046587382.1"/>
    </source>
</evidence>
<keyword evidence="2 6" id="KW-0812">Transmembrane</keyword>
<evidence type="ECO:0000313" key="24">
    <source>
        <dbReference type="RefSeq" id="XP_046587384.1"/>
    </source>
</evidence>
<feature type="transmembrane region" description="Helical" evidence="6">
    <location>
        <begin position="238"/>
        <end position="256"/>
    </location>
</feature>
<name>A0ABM3FHA0_NEOLC</name>
<evidence type="ECO:0000256" key="6">
    <source>
        <dbReference type="SAM" id="Phobius"/>
    </source>
</evidence>
<keyword evidence="8" id="KW-1185">Reference proteome</keyword>
<evidence type="ECO:0000256" key="5">
    <source>
        <dbReference type="SAM" id="MobiDB-lite"/>
    </source>
</evidence>
<dbReference type="RefSeq" id="XP_046587372.1">
    <property type="nucleotide sequence ID" value="XM_046731416.1"/>
</dbReference>
<dbReference type="RefSeq" id="XP_046587384.1">
    <property type="nucleotide sequence ID" value="XM_046731428.1"/>
</dbReference>
<evidence type="ECO:0000313" key="14">
    <source>
        <dbReference type="RefSeq" id="XP_046587374.1"/>
    </source>
</evidence>
<protein>
    <submittedName>
        <fullName evidence="9 10">Proton-coupled amino acid transporter 1 isoform X1</fullName>
    </submittedName>
</protein>
<sequence length="490" mass="53965">MELRSSQRSMPPVKSSTATNHGYETTFEETTKPVSNDEYGEFQSKDPIMVVSTHKGNNASGGGASPQSVKVDHPTSYIGTLMHLFKGNVGAGMFALGDAYKNAGLILAPPLTIILGVICVHAQHILLRCSEEMSRRLGNDAVQNPGFAGTVELCFATGPLKLRKYSTTMRKLVNLFLCTTQLGFCCVYFVFISSNVKQVMDVHGLEWDVHVHMAVVLIPILLTTWVRNLEYMIPISSVANFLMVGGYACTIYLLSYDLPSITRERKYIASWNTLPLFFSTVIYSFEGISLVLPLKNEMKKPRNFDKPLGVLNVGMVLVSVMFVSTGFLAYLKYGDLVEGSVTLNLDKKQILSQCIKIAICLGILFSYALQFYVPVEIMWPLIINKFGPFRSPAVAEIAFRSALCIFTFALAAAIPRLDLVISLVGAVSSTALALLFPPIIEMVVGWQDSTLSICTFAKDILIIVIGIFGFFMGTYESINSIIQAFHNSNI</sequence>
<feature type="compositionally biased region" description="Polar residues" evidence="5">
    <location>
        <begin position="1"/>
        <end position="23"/>
    </location>
</feature>
<evidence type="ECO:0000313" key="23">
    <source>
        <dbReference type="RefSeq" id="XP_046587383.1"/>
    </source>
</evidence>
<feature type="region of interest" description="Disordered" evidence="5">
    <location>
        <begin position="1"/>
        <end position="39"/>
    </location>
</feature>
<evidence type="ECO:0000313" key="9">
    <source>
        <dbReference type="RefSeq" id="XP_046587368.1"/>
    </source>
</evidence>
<evidence type="ECO:0000256" key="2">
    <source>
        <dbReference type="ARBA" id="ARBA00022692"/>
    </source>
</evidence>
<feature type="transmembrane region" description="Helical" evidence="6">
    <location>
        <begin position="103"/>
        <end position="127"/>
    </location>
</feature>
<dbReference type="RefSeq" id="XP_046587374.1">
    <property type="nucleotide sequence ID" value="XM_046731418.1"/>
</dbReference>
<gene>
    <name evidence="9 10 11 12 13 14 15 16 17 18 19 20 21 22 23 24" type="primary">LOC107220437</name>
</gene>
<accession>A0ABM3FHA0</accession>
<dbReference type="PANTHER" id="PTHR22950">
    <property type="entry name" value="AMINO ACID TRANSPORTER"/>
    <property type="match status" value="1"/>
</dbReference>
<feature type="transmembrane region" description="Helical" evidence="6">
    <location>
        <begin position="350"/>
        <end position="373"/>
    </location>
</feature>
<feature type="transmembrane region" description="Helical" evidence="6">
    <location>
        <begin position="456"/>
        <end position="475"/>
    </location>
</feature>
<dbReference type="RefSeq" id="XP_046587377.1">
    <property type="nucleotide sequence ID" value="XM_046731421.1"/>
</dbReference>
<evidence type="ECO:0000313" key="19">
    <source>
        <dbReference type="RefSeq" id="XP_046587379.1"/>
    </source>
</evidence>
<feature type="transmembrane region" description="Helical" evidence="6">
    <location>
        <begin position="308"/>
        <end position="330"/>
    </location>
</feature>
<evidence type="ECO:0000313" key="16">
    <source>
        <dbReference type="RefSeq" id="XP_046587376.1"/>
    </source>
</evidence>
<evidence type="ECO:0000313" key="20">
    <source>
        <dbReference type="RefSeq" id="XP_046587380.1"/>
    </source>
</evidence>
<evidence type="ECO:0000259" key="7">
    <source>
        <dbReference type="Pfam" id="PF01490"/>
    </source>
</evidence>
<feature type="transmembrane region" description="Helical" evidence="6">
    <location>
        <begin position="172"/>
        <end position="194"/>
    </location>
</feature>
<feature type="transmembrane region" description="Helical" evidence="6">
    <location>
        <begin position="209"/>
        <end position="226"/>
    </location>
</feature>
<feature type="transmembrane region" description="Helical" evidence="6">
    <location>
        <begin position="393"/>
        <end position="414"/>
    </location>
</feature>
<dbReference type="RefSeq" id="XP_046587381.1">
    <property type="nucleotide sequence ID" value="XM_046731425.1"/>
</dbReference>
<dbReference type="RefSeq" id="XP_046587376.1">
    <property type="nucleotide sequence ID" value="XM_046731420.1"/>
</dbReference>
<feature type="domain" description="Amino acid transporter transmembrane" evidence="7">
    <location>
        <begin position="74"/>
        <end position="478"/>
    </location>
</feature>
<dbReference type="RefSeq" id="XP_046587375.1">
    <property type="nucleotide sequence ID" value="XM_046731419.1"/>
</dbReference>
<evidence type="ECO:0000313" key="10">
    <source>
        <dbReference type="RefSeq" id="XP_046587369.1"/>
    </source>
</evidence>
<evidence type="ECO:0000313" key="15">
    <source>
        <dbReference type="RefSeq" id="XP_046587375.1"/>
    </source>
</evidence>
<dbReference type="RefSeq" id="XP_046587379.1">
    <property type="nucleotide sequence ID" value="XM_046731423.1"/>
</dbReference>
<evidence type="ECO:0000313" key="12">
    <source>
        <dbReference type="RefSeq" id="XP_046587372.1"/>
    </source>
</evidence>
<evidence type="ECO:0000256" key="1">
    <source>
        <dbReference type="ARBA" id="ARBA00004141"/>
    </source>
</evidence>
<dbReference type="RefSeq" id="XP_046587369.1">
    <property type="nucleotide sequence ID" value="XM_046731413.1"/>
</dbReference>
<comment type="subcellular location">
    <subcellularLocation>
        <location evidence="1">Membrane</location>
        <topology evidence="1">Multi-pass membrane protein</topology>
    </subcellularLocation>
</comment>
<feature type="transmembrane region" description="Helical" evidence="6">
    <location>
        <begin position="420"/>
        <end position="444"/>
    </location>
</feature>
<dbReference type="RefSeq" id="XP_046587368.1">
    <property type="nucleotide sequence ID" value="XM_046731412.1"/>
</dbReference>
<dbReference type="InterPro" id="IPR013057">
    <property type="entry name" value="AA_transpt_TM"/>
</dbReference>
<organism evidence="8 19">
    <name type="scientific">Neodiprion lecontei</name>
    <name type="common">Redheaded pine sawfly</name>
    <dbReference type="NCBI Taxonomy" id="441921"/>
    <lineage>
        <taxon>Eukaryota</taxon>
        <taxon>Metazoa</taxon>
        <taxon>Ecdysozoa</taxon>
        <taxon>Arthropoda</taxon>
        <taxon>Hexapoda</taxon>
        <taxon>Insecta</taxon>
        <taxon>Pterygota</taxon>
        <taxon>Neoptera</taxon>
        <taxon>Endopterygota</taxon>
        <taxon>Hymenoptera</taxon>
        <taxon>Tenthredinoidea</taxon>
        <taxon>Diprionidae</taxon>
        <taxon>Diprioninae</taxon>
        <taxon>Neodiprion</taxon>
    </lineage>
</organism>
<dbReference type="RefSeq" id="XP_046587373.1">
    <property type="nucleotide sequence ID" value="XM_046731417.1"/>
</dbReference>
<evidence type="ECO:0000313" key="13">
    <source>
        <dbReference type="RefSeq" id="XP_046587373.1"/>
    </source>
</evidence>
<dbReference type="PANTHER" id="PTHR22950:SF349">
    <property type="entry name" value="AMINO ACID TRANSPORTER TRANSMEMBRANE DOMAIN-CONTAINING PROTEIN"/>
    <property type="match status" value="1"/>
</dbReference>
<dbReference type="RefSeq" id="XP_046587380.1">
    <property type="nucleotide sequence ID" value="XM_046731424.1"/>
</dbReference>
<evidence type="ECO:0000256" key="4">
    <source>
        <dbReference type="ARBA" id="ARBA00023136"/>
    </source>
</evidence>
<evidence type="ECO:0000313" key="17">
    <source>
        <dbReference type="RefSeq" id="XP_046587377.1"/>
    </source>
</evidence>
<keyword evidence="3 6" id="KW-1133">Transmembrane helix</keyword>